<keyword evidence="8" id="KW-0902">Two-component regulatory system</keyword>
<dbReference type="InterPro" id="IPR004358">
    <property type="entry name" value="Sig_transdc_His_kin-like_C"/>
</dbReference>
<dbReference type="InterPro" id="IPR000014">
    <property type="entry name" value="PAS"/>
</dbReference>
<evidence type="ECO:0000256" key="9">
    <source>
        <dbReference type="SAM" id="MobiDB-lite"/>
    </source>
</evidence>
<evidence type="ECO:0000313" key="14">
    <source>
        <dbReference type="Proteomes" id="UP001519345"/>
    </source>
</evidence>
<evidence type="ECO:0000256" key="3">
    <source>
        <dbReference type="ARBA" id="ARBA00022553"/>
    </source>
</evidence>
<dbReference type="Gene3D" id="3.30.565.10">
    <property type="entry name" value="Histidine kinase-like ATPase, C-terminal domain"/>
    <property type="match status" value="1"/>
</dbReference>
<dbReference type="PRINTS" id="PR00344">
    <property type="entry name" value="BCTRLSENSOR"/>
</dbReference>
<dbReference type="SMART" id="SM00388">
    <property type="entry name" value="HisKA"/>
    <property type="match status" value="1"/>
</dbReference>
<dbReference type="InterPro" id="IPR000700">
    <property type="entry name" value="PAS-assoc_C"/>
</dbReference>
<evidence type="ECO:0000313" key="13">
    <source>
        <dbReference type="EMBL" id="MBP1967956.1"/>
    </source>
</evidence>
<dbReference type="InterPro" id="IPR003661">
    <property type="entry name" value="HisK_dim/P_dom"/>
</dbReference>
<dbReference type="InterPro" id="IPR036890">
    <property type="entry name" value="HATPase_C_sf"/>
</dbReference>
<evidence type="ECO:0000256" key="7">
    <source>
        <dbReference type="ARBA" id="ARBA00022840"/>
    </source>
</evidence>
<dbReference type="InterPro" id="IPR005467">
    <property type="entry name" value="His_kinase_dom"/>
</dbReference>
<dbReference type="Pfam" id="PF13426">
    <property type="entry name" value="PAS_9"/>
    <property type="match status" value="1"/>
</dbReference>
<dbReference type="InterPro" id="IPR036097">
    <property type="entry name" value="HisK_dim/P_sf"/>
</dbReference>
<dbReference type="SUPFAM" id="SSF55874">
    <property type="entry name" value="ATPase domain of HSP90 chaperone/DNA topoisomerase II/histidine kinase"/>
    <property type="match status" value="1"/>
</dbReference>
<dbReference type="Pfam" id="PF02518">
    <property type="entry name" value="HATPase_c"/>
    <property type="match status" value="1"/>
</dbReference>
<dbReference type="EMBL" id="JAGGKX010000001">
    <property type="protein sequence ID" value="MBP1967956.1"/>
    <property type="molecule type" value="Genomic_DNA"/>
</dbReference>
<dbReference type="SUPFAM" id="SSF47384">
    <property type="entry name" value="Homodimeric domain of signal transducing histidine kinase"/>
    <property type="match status" value="1"/>
</dbReference>
<comment type="caution">
    <text evidence="13">The sequence shown here is derived from an EMBL/GenBank/DDBJ whole genome shotgun (WGS) entry which is preliminary data.</text>
</comment>
<evidence type="ECO:0000256" key="2">
    <source>
        <dbReference type="ARBA" id="ARBA00012438"/>
    </source>
</evidence>
<dbReference type="SUPFAM" id="SSF55785">
    <property type="entry name" value="PYP-like sensor domain (PAS domain)"/>
    <property type="match status" value="1"/>
</dbReference>
<evidence type="ECO:0000256" key="5">
    <source>
        <dbReference type="ARBA" id="ARBA00022741"/>
    </source>
</evidence>
<gene>
    <name evidence="13" type="ORF">J2Z83_000048</name>
</gene>
<evidence type="ECO:0000259" key="10">
    <source>
        <dbReference type="PROSITE" id="PS50109"/>
    </source>
</evidence>
<dbReference type="PROSITE" id="PS50113">
    <property type="entry name" value="PAC"/>
    <property type="match status" value="1"/>
</dbReference>
<keyword evidence="6 13" id="KW-0418">Kinase</keyword>
<dbReference type="RefSeq" id="WP_264917465.1">
    <property type="nucleotide sequence ID" value="NZ_CP110224.1"/>
</dbReference>
<keyword evidence="14" id="KW-1185">Reference proteome</keyword>
<dbReference type="Gene3D" id="3.30.450.20">
    <property type="entry name" value="PAS domain"/>
    <property type="match status" value="1"/>
</dbReference>
<keyword evidence="7" id="KW-0067">ATP-binding</keyword>
<evidence type="ECO:0000256" key="6">
    <source>
        <dbReference type="ARBA" id="ARBA00022777"/>
    </source>
</evidence>
<evidence type="ECO:0000256" key="1">
    <source>
        <dbReference type="ARBA" id="ARBA00000085"/>
    </source>
</evidence>
<dbReference type="SMART" id="SM00387">
    <property type="entry name" value="HATPase_c"/>
    <property type="match status" value="1"/>
</dbReference>
<accession>A0ABS4IC74</accession>
<comment type="catalytic activity">
    <reaction evidence="1">
        <text>ATP + protein L-histidine = ADP + protein N-phospho-L-histidine.</text>
        <dbReference type="EC" id="2.7.13.3"/>
    </reaction>
</comment>
<dbReference type="PANTHER" id="PTHR43065">
    <property type="entry name" value="SENSOR HISTIDINE KINASE"/>
    <property type="match status" value="1"/>
</dbReference>
<keyword evidence="3" id="KW-0597">Phosphoprotein</keyword>
<dbReference type="Pfam" id="PF00512">
    <property type="entry name" value="HisKA"/>
    <property type="match status" value="1"/>
</dbReference>
<dbReference type="PROSITE" id="PS50109">
    <property type="entry name" value="HIS_KIN"/>
    <property type="match status" value="1"/>
</dbReference>
<reference evidence="13 14" key="1">
    <citation type="submission" date="2021-03" db="EMBL/GenBank/DDBJ databases">
        <title>Genomic Encyclopedia of Type Strains, Phase IV (KMG-IV): sequencing the most valuable type-strain genomes for metagenomic binning, comparative biology and taxonomic classification.</title>
        <authorList>
            <person name="Goeker M."/>
        </authorList>
    </citation>
    <scope>NUCLEOTIDE SEQUENCE [LARGE SCALE GENOMIC DNA]</scope>
    <source>
        <strain evidence="13 14">DSM 25609</strain>
    </source>
</reference>
<organism evidence="13 14">
    <name type="scientific">Virgibacillus natechei</name>
    <dbReference type="NCBI Taxonomy" id="1216297"/>
    <lineage>
        <taxon>Bacteria</taxon>
        <taxon>Bacillati</taxon>
        <taxon>Bacillota</taxon>
        <taxon>Bacilli</taxon>
        <taxon>Bacillales</taxon>
        <taxon>Bacillaceae</taxon>
        <taxon>Virgibacillus</taxon>
    </lineage>
</organism>
<protein>
    <recommendedName>
        <fullName evidence="2">histidine kinase</fullName>
        <ecNumber evidence="2">2.7.13.3</ecNumber>
    </recommendedName>
</protein>
<feature type="region of interest" description="Disordered" evidence="9">
    <location>
        <begin position="1"/>
        <end position="20"/>
    </location>
</feature>
<evidence type="ECO:0000256" key="8">
    <source>
        <dbReference type="ARBA" id="ARBA00023012"/>
    </source>
</evidence>
<dbReference type="PANTHER" id="PTHR43065:SF10">
    <property type="entry name" value="PEROXIDE STRESS-ACTIVATED HISTIDINE KINASE MAK3"/>
    <property type="match status" value="1"/>
</dbReference>
<dbReference type="InterPro" id="IPR035965">
    <property type="entry name" value="PAS-like_dom_sf"/>
</dbReference>
<keyword evidence="4 13" id="KW-0808">Transferase</keyword>
<feature type="domain" description="PAS" evidence="11">
    <location>
        <begin position="45"/>
        <end position="106"/>
    </location>
</feature>
<dbReference type="PROSITE" id="PS50112">
    <property type="entry name" value="PAS"/>
    <property type="match status" value="1"/>
</dbReference>
<sequence length="373" mass="42393">MGFENLNPDNNENNQNSNTLNTIQYDDTFSGLSSLPSYMLTWIEENKNDVITVWDQYGRMLYISKSIERILGYKTSDLHNLVWSEKISPEDVRYIEKNFDRDINTGQVFNVKIQNKQGKYIWSECVIAKLQSEDKNDVHYIATINDITDKKEAEEMMLRSEKMSVAGQLAAGVAHEIRNPLTSIKGFLQLLQAGGKGKEEYYSIMLDEIEKMEAITSELLFISKPITETMNKESIEEMMDDVLTLMNSQANLKNIKLEANFTYKGFVHCNRSQIKQVLINLVKNAIEAMDDPGTITLVSNASEKQVELSIIDEGPGIPEEIIHKLGEPFFTTKNSGTGLGIMITKQILERHDGTLEIEQNIDKGTTFRILMPL</sequence>
<dbReference type="Proteomes" id="UP001519345">
    <property type="component" value="Unassembled WGS sequence"/>
</dbReference>
<evidence type="ECO:0000259" key="11">
    <source>
        <dbReference type="PROSITE" id="PS50112"/>
    </source>
</evidence>
<dbReference type="CDD" id="cd00082">
    <property type="entry name" value="HisKA"/>
    <property type="match status" value="1"/>
</dbReference>
<dbReference type="EC" id="2.7.13.3" evidence="2"/>
<dbReference type="Gene3D" id="1.10.287.130">
    <property type="match status" value="1"/>
</dbReference>
<dbReference type="GO" id="GO:0004673">
    <property type="term" value="F:protein histidine kinase activity"/>
    <property type="evidence" value="ECO:0007669"/>
    <property type="project" value="UniProtKB-EC"/>
</dbReference>
<keyword evidence="5" id="KW-0547">Nucleotide-binding</keyword>
<dbReference type="CDD" id="cd00130">
    <property type="entry name" value="PAS"/>
    <property type="match status" value="1"/>
</dbReference>
<evidence type="ECO:0000259" key="12">
    <source>
        <dbReference type="PROSITE" id="PS50113"/>
    </source>
</evidence>
<evidence type="ECO:0000256" key="4">
    <source>
        <dbReference type="ARBA" id="ARBA00022679"/>
    </source>
</evidence>
<proteinExistence type="predicted"/>
<dbReference type="NCBIfam" id="TIGR00229">
    <property type="entry name" value="sensory_box"/>
    <property type="match status" value="1"/>
</dbReference>
<dbReference type="InterPro" id="IPR003594">
    <property type="entry name" value="HATPase_dom"/>
</dbReference>
<feature type="domain" description="Histidine kinase" evidence="10">
    <location>
        <begin position="172"/>
        <end position="373"/>
    </location>
</feature>
<feature type="domain" description="PAC" evidence="12">
    <location>
        <begin position="107"/>
        <end position="159"/>
    </location>
</feature>
<name>A0ABS4IC74_9BACI</name>